<comment type="caution">
    <text evidence="2">The sequence shown here is derived from an EMBL/GenBank/DDBJ whole genome shotgun (WGS) entry which is preliminary data.</text>
</comment>
<sequence length="119" mass="12681">MSEESTIWVVVEDVPESTSISGARDSIDTGGGFGSRITEKLSSAIKKRVQIDAFTLKTQISGLVKVVGDVFNQAEQQTGMKLSEVEVSLEINAEGQVSLMGTGSKVSNKGGITLKFTRQ</sequence>
<dbReference type="RefSeq" id="WP_127081815.1">
    <property type="nucleotide sequence ID" value="NZ_RSCL01000007.1"/>
</dbReference>
<dbReference type="OrthoDB" id="573248at2"/>
<proteinExistence type="predicted"/>
<dbReference type="EMBL" id="RSCL01000007">
    <property type="protein sequence ID" value="RUT06153.1"/>
    <property type="molecule type" value="Genomic_DNA"/>
</dbReference>
<organism evidence="2 3">
    <name type="scientific">Dulcicalothrix desertica PCC 7102</name>
    <dbReference type="NCBI Taxonomy" id="232991"/>
    <lineage>
        <taxon>Bacteria</taxon>
        <taxon>Bacillati</taxon>
        <taxon>Cyanobacteriota</taxon>
        <taxon>Cyanophyceae</taxon>
        <taxon>Nostocales</taxon>
        <taxon>Calotrichaceae</taxon>
        <taxon>Dulcicalothrix</taxon>
    </lineage>
</organism>
<dbReference type="Proteomes" id="UP000271624">
    <property type="component" value="Unassembled WGS sequence"/>
</dbReference>
<gene>
    <name evidence="2" type="ORF">DSM106972_033590</name>
</gene>
<dbReference type="Pfam" id="PF24393">
    <property type="entry name" value="Pepco"/>
    <property type="match status" value="1"/>
</dbReference>
<keyword evidence="3" id="KW-1185">Reference proteome</keyword>
<reference evidence="2" key="2">
    <citation type="journal article" date="2019" name="Genome Biol. Evol.">
        <title>Day and night: Metabolic profiles and evolutionary relationships of six axenic non-marine cyanobacteria.</title>
        <authorList>
            <person name="Will S.E."/>
            <person name="Henke P."/>
            <person name="Boedeker C."/>
            <person name="Huang S."/>
            <person name="Brinkmann H."/>
            <person name="Rohde M."/>
            <person name="Jarek M."/>
            <person name="Friedl T."/>
            <person name="Seufert S."/>
            <person name="Schumacher M."/>
            <person name="Overmann J."/>
            <person name="Neumann-Schaal M."/>
            <person name="Petersen J."/>
        </authorList>
    </citation>
    <scope>NUCLEOTIDE SEQUENCE [LARGE SCALE GENOMIC DNA]</scope>
    <source>
        <strain evidence="2">PCC 7102</strain>
    </source>
</reference>
<evidence type="ECO:0000259" key="1">
    <source>
        <dbReference type="Pfam" id="PF24393"/>
    </source>
</evidence>
<evidence type="ECO:0000313" key="2">
    <source>
        <dbReference type="EMBL" id="RUT06153.1"/>
    </source>
</evidence>
<evidence type="ECO:0000313" key="3">
    <source>
        <dbReference type="Proteomes" id="UP000271624"/>
    </source>
</evidence>
<dbReference type="InterPro" id="IPR056947">
    <property type="entry name" value="Pepco_dom"/>
</dbReference>
<feature type="domain" description="Pepco" evidence="1">
    <location>
        <begin position="7"/>
        <end position="118"/>
    </location>
</feature>
<name>A0A3S5K3B3_9CYAN</name>
<reference evidence="2" key="1">
    <citation type="submission" date="2018-12" db="EMBL/GenBank/DDBJ databases">
        <authorList>
            <person name="Will S."/>
            <person name="Neumann-Schaal M."/>
            <person name="Henke P."/>
        </authorList>
    </citation>
    <scope>NUCLEOTIDE SEQUENCE</scope>
    <source>
        <strain evidence="2">PCC 7102</strain>
    </source>
</reference>
<protein>
    <recommendedName>
        <fullName evidence="1">Pepco domain-containing protein</fullName>
    </recommendedName>
</protein>
<dbReference type="AlphaFoldDB" id="A0A3S5K3B3"/>
<accession>A0A3S5K3B3</accession>